<gene>
    <name evidence="2" type="ORF">C8P69_105363</name>
</gene>
<name>A0A2T4Z365_9HYPH</name>
<proteinExistence type="predicted"/>
<dbReference type="Proteomes" id="UP000241808">
    <property type="component" value="Unassembled WGS sequence"/>
</dbReference>
<sequence>MTEASATPGFPRRFLSLMGEAGWRTVLHVLPYAVACGVITEGTLSLRLTLPWKLPMVALVLASLFIAVLLAAHVASLRLAVRRGREPAPIRHLFRRAWRIGVESATIGLIAAIAALALVGVLDLVIAAAPPSEGAGWPQTILRAIATLSGLAALLVILAGATALAGSTYGAVVGLADAGRRLFTLSERTTAIICTAIVAGTLLAIVATRLSVTIEAGPPIIVAALAKAAGFLAVIVPLGAGAALLAED</sequence>
<comment type="caution">
    <text evidence="2">The sequence shown here is derived from an EMBL/GenBank/DDBJ whole genome shotgun (WGS) entry which is preliminary data.</text>
</comment>
<feature type="transmembrane region" description="Helical" evidence="1">
    <location>
        <begin position="141"/>
        <end position="169"/>
    </location>
</feature>
<feature type="transmembrane region" description="Helical" evidence="1">
    <location>
        <begin position="102"/>
        <end position="129"/>
    </location>
</feature>
<keyword evidence="3" id="KW-1185">Reference proteome</keyword>
<keyword evidence="1" id="KW-0472">Membrane</keyword>
<keyword evidence="1" id="KW-1133">Transmembrane helix</keyword>
<reference evidence="2 3" key="1">
    <citation type="submission" date="2018-04" db="EMBL/GenBank/DDBJ databases">
        <title>Genomic Encyclopedia of Archaeal and Bacterial Type Strains, Phase II (KMG-II): from individual species to whole genera.</title>
        <authorList>
            <person name="Goeker M."/>
        </authorList>
    </citation>
    <scope>NUCLEOTIDE SEQUENCE [LARGE SCALE GENOMIC DNA]</scope>
    <source>
        <strain evidence="2 3">DSM 25521</strain>
    </source>
</reference>
<accession>A0A2T4Z365</accession>
<feature type="transmembrane region" description="Helical" evidence="1">
    <location>
        <begin position="220"/>
        <end position="246"/>
    </location>
</feature>
<feature type="transmembrane region" description="Helical" evidence="1">
    <location>
        <begin position="60"/>
        <end position="81"/>
    </location>
</feature>
<dbReference type="AlphaFoldDB" id="A0A2T4Z365"/>
<dbReference type="OrthoDB" id="9857503at2"/>
<protein>
    <submittedName>
        <fullName evidence="2">Uncharacterized protein</fullName>
    </submittedName>
</protein>
<feature type="transmembrane region" description="Helical" evidence="1">
    <location>
        <begin position="190"/>
        <end position="208"/>
    </location>
</feature>
<dbReference type="EMBL" id="PZZL01000005">
    <property type="protein sequence ID" value="PTM55210.1"/>
    <property type="molecule type" value="Genomic_DNA"/>
</dbReference>
<keyword evidence="1" id="KW-0812">Transmembrane</keyword>
<evidence type="ECO:0000256" key="1">
    <source>
        <dbReference type="SAM" id="Phobius"/>
    </source>
</evidence>
<dbReference type="RefSeq" id="WP_108178043.1">
    <property type="nucleotide sequence ID" value="NZ_PZZL01000005.1"/>
</dbReference>
<evidence type="ECO:0000313" key="2">
    <source>
        <dbReference type="EMBL" id="PTM55210.1"/>
    </source>
</evidence>
<organism evidence="2 3">
    <name type="scientific">Phreatobacter oligotrophus</name>
    <dbReference type="NCBI Taxonomy" id="1122261"/>
    <lineage>
        <taxon>Bacteria</taxon>
        <taxon>Pseudomonadati</taxon>
        <taxon>Pseudomonadota</taxon>
        <taxon>Alphaproteobacteria</taxon>
        <taxon>Hyphomicrobiales</taxon>
        <taxon>Phreatobacteraceae</taxon>
        <taxon>Phreatobacter</taxon>
    </lineage>
</organism>
<evidence type="ECO:0000313" key="3">
    <source>
        <dbReference type="Proteomes" id="UP000241808"/>
    </source>
</evidence>
<feature type="transmembrane region" description="Helical" evidence="1">
    <location>
        <begin position="21"/>
        <end position="40"/>
    </location>
</feature>